<dbReference type="InParanoid" id="A0A0V0QT19"/>
<comment type="caution">
    <text evidence="1">The sequence shown here is derived from an EMBL/GenBank/DDBJ whole genome shotgun (WGS) entry which is preliminary data.</text>
</comment>
<proteinExistence type="predicted"/>
<gene>
    <name evidence="1" type="ORF">PPERSA_05545</name>
</gene>
<accession>A0A0V0QT19</accession>
<name>A0A0V0QT19_PSEPJ</name>
<dbReference type="AlphaFoldDB" id="A0A0V0QT19"/>
<reference evidence="1 2" key="1">
    <citation type="journal article" date="2015" name="Sci. Rep.">
        <title>Genome of the facultative scuticociliatosis pathogen Pseudocohnilembus persalinus provides insight into its virulence through horizontal gene transfer.</title>
        <authorList>
            <person name="Xiong J."/>
            <person name="Wang G."/>
            <person name="Cheng J."/>
            <person name="Tian M."/>
            <person name="Pan X."/>
            <person name="Warren A."/>
            <person name="Jiang C."/>
            <person name="Yuan D."/>
            <person name="Miao W."/>
        </authorList>
    </citation>
    <scope>NUCLEOTIDE SEQUENCE [LARGE SCALE GENOMIC DNA]</scope>
    <source>
        <strain evidence="1">36N120E</strain>
    </source>
</reference>
<dbReference type="Proteomes" id="UP000054937">
    <property type="component" value="Unassembled WGS sequence"/>
</dbReference>
<protein>
    <submittedName>
        <fullName evidence="1">Uncharacterized protein</fullName>
    </submittedName>
</protein>
<keyword evidence="2" id="KW-1185">Reference proteome</keyword>
<evidence type="ECO:0000313" key="2">
    <source>
        <dbReference type="Proteomes" id="UP000054937"/>
    </source>
</evidence>
<evidence type="ECO:0000313" key="1">
    <source>
        <dbReference type="EMBL" id="KRX05436.1"/>
    </source>
</evidence>
<organism evidence="1 2">
    <name type="scientific">Pseudocohnilembus persalinus</name>
    <name type="common">Ciliate</name>
    <dbReference type="NCBI Taxonomy" id="266149"/>
    <lineage>
        <taxon>Eukaryota</taxon>
        <taxon>Sar</taxon>
        <taxon>Alveolata</taxon>
        <taxon>Ciliophora</taxon>
        <taxon>Intramacronucleata</taxon>
        <taxon>Oligohymenophorea</taxon>
        <taxon>Scuticociliatia</taxon>
        <taxon>Philasterida</taxon>
        <taxon>Pseudocohnilembidae</taxon>
        <taxon>Pseudocohnilembus</taxon>
    </lineage>
</organism>
<sequence length="231" mass="27315">MLFEHNPQQNNQQLLNLFQNNILQEDDQNQVNQVQNQVENINIEGFDENDDKFYDILYFYKVKLNFARYRNPEYAVIEFIKQQIQTLQGYRIEFIPDSVDIYCVVKCYGSNFDFKIKSNKEISSEQMYILFPSENYINNSPIKSYGGFIALDPKISPIAAAQYLLQIKFQIYKILEALIIEDDQVEEQNDINENGNQNVITKQQQQDLIKKSVQYQIPLIKEQNKNKNKKV</sequence>
<dbReference type="EMBL" id="LDAU01000108">
    <property type="protein sequence ID" value="KRX05436.1"/>
    <property type="molecule type" value="Genomic_DNA"/>
</dbReference>